<evidence type="ECO:0000256" key="1">
    <source>
        <dbReference type="ARBA" id="ARBA00007692"/>
    </source>
</evidence>
<dbReference type="Pfam" id="PF02536">
    <property type="entry name" value="mTERF"/>
    <property type="match status" value="2"/>
</dbReference>
<reference evidence="4" key="1">
    <citation type="submission" date="2022-08" db="EMBL/GenBank/DDBJ databases">
        <authorList>
            <person name="Gutierrez-Valencia J."/>
        </authorList>
    </citation>
    <scope>NUCLEOTIDE SEQUENCE</scope>
</reference>
<evidence type="ECO:0000256" key="2">
    <source>
        <dbReference type="ARBA" id="ARBA00022472"/>
    </source>
</evidence>
<name>A0AAV0Q9W6_9ROSI</name>
<keyword evidence="5" id="KW-1185">Reference proteome</keyword>
<evidence type="ECO:0000313" key="4">
    <source>
        <dbReference type="EMBL" id="CAI0542033.1"/>
    </source>
</evidence>
<keyword evidence="2" id="KW-0806">Transcription termination</keyword>
<protein>
    <submittedName>
        <fullName evidence="4">Uncharacterized protein</fullName>
    </submittedName>
</protein>
<dbReference type="EMBL" id="CAMGYJ010000009">
    <property type="protein sequence ID" value="CAI0542033.1"/>
    <property type="molecule type" value="Genomic_DNA"/>
</dbReference>
<gene>
    <name evidence="4" type="ORF">LITE_LOCUS42336</name>
</gene>
<evidence type="ECO:0000256" key="3">
    <source>
        <dbReference type="ARBA" id="ARBA00022946"/>
    </source>
</evidence>
<organism evidence="4 5">
    <name type="scientific">Linum tenue</name>
    <dbReference type="NCBI Taxonomy" id="586396"/>
    <lineage>
        <taxon>Eukaryota</taxon>
        <taxon>Viridiplantae</taxon>
        <taxon>Streptophyta</taxon>
        <taxon>Embryophyta</taxon>
        <taxon>Tracheophyta</taxon>
        <taxon>Spermatophyta</taxon>
        <taxon>Magnoliopsida</taxon>
        <taxon>eudicotyledons</taxon>
        <taxon>Gunneridae</taxon>
        <taxon>Pentapetalae</taxon>
        <taxon>rosids</taxon>
        <taxon>fabids</taxon>
        <taxon>Malpighiales</taxon>
        <taxon>Linaceae</taxon>
        <taxon>Linum</taxon>
    </lineage>
</organism>
<comment type="caution">
    <text evidence="4">The sequence shown here is derived from an EMBL/GenBank/DDBJ whole genome shotgun (WGS) entry which is preliminary data.</text>
</comment>
<dbReference type="PANTHER" id="PTHR13068">
    <property type="entry name" value="CGI-12 PROTEIN-RELATED"/>
    <property type="match status" value="1"/>
</dbReference>
<dbReference type="AlphaFoldDB" id="A0AAV0Q9W6"/>
<dbReference type="SMART" id="SM00733">
    <property type="entry name" value="Mterf"/>
    <property type="match status" value="5"/>
</dbReference>
<proteinExistence type="inferred from homology"/>
<dbReference type="Proteomes" id="UP001154282">
    <property type="component" value="Unassembled WGS sequence"/>
</dbReference>
<dbReference type="InterPro" id="IPR038538">
    <property type="entry name" value="MTERF_sf"/>
</dbReference>
<dbReference type="PANTHER" id="PTHR13068:SF133">
    <property type="entry name" value="MITOCHONDRIAL TRANSCRIPTION TERMINATION FACTOR FAMILY PROTEIN"/>
    <property type="match status" value="1"/>
</dbReference>
<keyword evidence="2" id="KW-0804">Transcription</keyword>
<comment type="similarity">
    <text evidence="1">Belongs to the mTERF family.</text>
</comment>
<evidence type="ECO:0000313" key="5">
    <source>
        <dbReference type="Proteomes" id="UP001154282"/>
    </source>
</evidence>
<dbReference type="Gene3D" id="1.25.70.10">
    <property type="entry name" value="Transcription termination factor 3, mitochondrial"/>
    <property type="match status" value="1"/>
</dbReference>
<sequence>MGAFRLISIISYRRTIIALSSPAAQVSVTSQLLRIRSFTSQIAPQEEKDGPSFPVSYLMNSLGFSADGAKYSSRYLNFQTAEKPDAVVNLLRSHGFSSTQIAKCIKGFPRVLVLHPERILRPKLDFLLSLGIPSPELNKVVSSNPYLLIMSLEKCLIPRCNFLKEVLARDDEVVRFLKRSQRCFVGTIQNTVVRNLALLRNLGVSKNAIAYLVSHFPHVAFKVHSDFAKRVELAKEFGCDPLKWNFVSAIRVFSSVKKSSWEKRLQVYGRWGWSKDLIMLAFKIFPQCMCNSDEKIMQTMDFLVNKLGWEPEAAARFPNIFSLSFEKRVVPRCSVLQLLRLRGLIDDMPCLGTFLCPTENRFKEKFVVEYPDDIQAELLDLYEGRVKVVDFRTMAVEDVKSRS</sequence>
<keyword evidence="2" id="KW-0805">Transcription regulation</keyword>
<dbReference type="FunFam" id="1.25.70.10:FF:000001">
    <property type="entry name" value="Mitochondrial transcription termination factor-like"/>
    <property type="match status" value="1"/>
</dbReference>
<dbReference type="InterPro" id="IPR003690">
    <property type="entry name" value="MTERF"/>
</dbReference>
<dbReference type="GO" id="GO:0006353">
    <property type="term" value="P:DNA-templated transcription termination"/>
    <property type="evidence" value="ECO:0007669"/>
    <property type="project" value="UniProtKB-KW"/>
</dbReference>
<dbReference type="GO" id="GO:0003676">
    <property type="term" value="F:nucleic acid binding"/>
    <property type="evidence" value="ECO:0007669"/>
    <property type="project" value="InterPro"/>
</dbReference>
<keyword evidence="3" id="KW-0809">Transit peptide</keyword>
<accession>A0AAV0Q9W6</accession>